<dbReference type="SMART" id="SM00059">
    <property type="entry name" value="FN2"/>
    <property type="match status" value="3"/>
</dbReference>
<evidence type="ECO:0000256" key="5">
    <source>
        <dbReference type="ARBA" id="ARBA00023157"/>
    </source>
</evidence>
<protein>
    <submittedName>
        <fullName evidence="8">MMP9</fullName>
        <ecNumber evidence="8">3.4.24.35</ecNumber>
    </submittedName>
</protein>
<keyword evidence="9" id="KW-1185">Reference proteome</keyword>
<evidence type="ECO:0000313" key="8">
    <source>
        <dbReference type="EMBL" id="CAF2913875.1"/>
    </source>
</evidence>
<comment type="similarity">
    <text evidence="2">Belongs to the seminal plasma protein family.</text>
</comment>
<proteinExistence type="inferred from homology"/>
<accession>A0A7R8CVM8</accession>
<keyword evidence="8" id="KW-0378">Hydrolase</keyword>
<feature type="domain" description="Fibronectin type-II" evidence="7">
    <location>
        <begin position="219"/>
        <end position="281"/>
    </location>
</feature>
<comment type="subcellular location">
    <subcellularLocation>
        <location evidence="1">Secreted</location>
    </subcellularLocation>
</comment>
<feature type="domain" description="Fibronectin type-II" evidence="7">
    <location>
        <begin position="42"/>
        <end position="89"/>
    </location>
</feature>
<dbReference type="PROSITE" id="PS51092">
    <property type="entry name" value="FN2_2"/>
    <property type="match status" value="2"/>
</dbReference>
<organism evidence="8 9">
    <name type="scientific">Lepeophtheirus salmonis</name>
    <name type="common">Salmon louse</name>
    <name type="synonym">Caligus salmonis</name>
    <dbReference type="NCBI Taxonomy" id="72036"/>
    <lineage>
        <taxon>Eukaryota</taxon>
        <taxon>Metazoa</taxon>
        <taxon>Ecdysozoa</taxon>
        <taxon>Arthropoda</taxon>
        <taxon>Crustacea</taxon>
        <taxon>Multicrustacea</taxon>
        <taxon>Hexanauplia</taxon>
        <taxon>Copepoda</taxon>
        <taxon>Siphonostomatoida</taxon>
        <taxon>Caligidae</taxon>
        <taxon>Lepeophtheirus</taxon>
    </lineage>
</organism>
<evidence type="ECO:0000256" key="3">
    <source>
        <dbReference type="ARBA" id="ARBA00022525"/>
    </source>
</evidence>
<evidence type="ECO:0000259" key="7">
    <source>
        <dbReference type="PROSITE" id="PS51092"/>
    </source>
</evidence>
<evidence type="ECO:0000256" key="1">
    <source>
        <dbReference type="ARBA" id="ARBA00004613"/>
    </source>
</evidence>
<evidence type="ECO:0000256" key="4">
    <source>
        <dbReference type="ARBA" id="ARBA00022737"/>
    </source>
</evidence>
<evidence type="ECO:0000256" key="6">
    <source>
        <dbReference type="PROSITE-ProRule" id="PRU00479"/>
    </source>
</evidence>
<dbReference type="EC" id="3.4.24.35" evidence="8"/>
<dbReference type="Pfam" id="PF00040">
    <property type="entry name" value="fn2"/>
    <property type="match status" value="4"/>
</dbReference>
<dbReference type="AlphaFoldDB" id="A0A7R8CVM8"/>
<dbReference type="InterPro" id="IPR051666">
    <property type="entry name" value="SP_Capacitation_Regulator"/>
</dbReference>
<keyword evidence="3" id="KW-0964">Secreted</keyword>
<dbReference type="GO" id="GO:0004222">
    <property type="term" value="F:metalloendopeptidase activity"/>
    <property type="evidence" value="ECO:0007669"/>
    <property type="project" value="UniProtKB-EC"/>
</dbReference>
<reference evidence="8" key="1">
    <citation type="submission" date="2021-02" db="EMBL/GenBank/DDBJ databases">
        <authorList>
            <person name="Bekaert M."/>
        </authorList>
    </citation>
    <scope>NUCLEOTIDE SEQUENCE</scope>
    <source>
        <strain evidence="8">IoA-00</strain>
    </source>
</reference>
<dbReference type="EMBL" id="HG994583">
    <property type="protein sequence ID" value="CAF2913875.1"/>
    <property type="molecule type" value="Genomic_DNA"/>
</dbReference>
<dbReference type="PANTHER" id="PTHR22918">
    <property type="entry name" value="SEMINAL PLASMA PROTEIN"/>
    <property type="match status" value="1"/>
</dbReference>
<dbReference type="OrthoDB" id="441660at2759"/>
<dbReference type="PANTHER" id="PTHR22918:SF1">
    <property type="entry name" value="FIBRONECTIN TYPE-II DOMAIN-CONTAINING PROTEIN"/>
    <property type="match status" value="1"/>
</dbReference>
<dbReference type="GO" id="GO:0008201">
    <property type="term" value="F:heparin binding"/>
    <property type="evidence" value="ECO:0007669"/>
    <property type="project" value="TreeGrafter"/>
</dbReference>
<dbReference type="InterPro" id="IPR000562">
    <property type="entry name" value="FN_type2_dom"/>
</dbReference>
<dbReference type="GO" id="GO:0005576">
    <property type="term" value="C:extracellular region"/>
    <property type="evidence" value="ECO:0007669"/>
    <property type="project" value="UniProtKB-SubCell"/>
</dbReference>
<gene>
    <name evidence="8" type="ORF">LSAA_8474</name>
</gene>
<comment type="caution">
    <text evidence="6">Lacks conserved residue(s) required for the propagation of feature annotation.</text>
</comment>
<name>A0A7R8CVM8_LEPSM</name>
<keyword evidence="5" id="KW-1015">Disulfide bond</keyword>
<dbReference type="GO" id="GO:0009986">
    <property type="term" value="C:cell surface"/>
    <property type="evidence" value="ECO:0007669"/>
    <property type="project" value="TreeGrafter"/>
</dbReference>
<evidence type="ECO:0000313" key="9">
    <source>
        <dbReference type="Proteomes" id="UP000675881"/>
    </source>
</evidence>
<dbReference type="InterPro" id="IPR013806">
    <property type="entry name" value="Kringle-like"/>
</dbReference>
<evidence type="ECO:0000256" key="2">
    <source>
        <dbReference type="ARBA" id="ARBA00010011"/>
    </source>
</evidence>
<dbReference type="SUPFAM" id="SSF57440">
    <property type="entry name" value="Kringle-like"/>
    <property type="match status" value="4"/>
</dbReference>
<dbReference type="InterPro" id="IPR036943">
    <property type="entry name" value="FN_type2_sf"/>
</dbReference>
<dbReference type="Gene3D" id="2.10.10.10">
    <property type="entry name" value="Fibronectin, type II, collagen-binding"/>
    <property type="match status" value="4"/>
</dbReference>
<keyword evidence="4" id="KW-0677">Repeat</keyword>
<dbReference type="Proteomes" id="UP000675881">
    <property type="component" value="Chromosome 4"/>
</dbReference>
<sequence length="343" mass="37316">MYDQCTNVDFGNAFWCAVSVNKNGDVRGYGICSSDCPKYANKSGVACIFPYKYNGKTYEAYTTAGNSGFPWCATSLNVPEGYQVFCCPTTNGKTCTFPFSWEGVNFDGCTDASNNGVQWCGVTIGSLDNNIKENMDCSSSCRVAATASNSGCLSTQGLPHILPFIYKGVIYSKCTVQDLGSTFWCATSVNTAGNYLSFSTCSRSCPMETIIPSTQCMTTDNRTCVFPFTYNGLIYTACTTKDNSETPWCATKVGVDANQLTSPEIGQAVSSSPEVWMCLPSPGIEKIPVIVMISARHESKIIADTLKVAELYVKHGGQKSWALHKIPGYRDACLCEDYLKRNE</sequence>